<dbReference type="GO" id="GO:0005975">
    <property type="term" value="P:carbohydrate metabolic process"/>
    <property type="evidence" value="ECO:0007669"/>
    <property type="project" value="InterPro"/>
</dbReference>
<dbReference type="InterPro" id="IPR008964">
    <property type="entry name" value="Invasin/intimin_cell_adhesion"/>
</dbReference>
<dbReference type="KEGG" id="fbe:FF125_18455"/>
<dbReference type="Proteomes" id="UP000306229">
    <property type="component" value="Chromosome"/>
</dbReference>
<evidence type="ECO:0000259" key="5">
    <source>
        <dbReference type="Pfam" id="PF02836"/>
    </source>
</evidence>
<gene>
    <name evidence="9" type="ORF">FF125_18455</name>
</gene>
<comment type="similarity">
    <text evidence="1">Belongs to the glycosyl hydrolase 2 family.</text>
</comment>
<dbReference type="InterPro" id="IPR051913">
    <property type="entry name" value="GH2_Domain-Containing"/>
</dbReference>
<proteinExistence type="inferred from homology"/>
<name>A0A5B7U038_9FLAO</name>
<dbReference type="Pfam" id="PF02836">
    <property type="entry name" value="Glyco_hydro_2_C"/>
    <property type="match status" value="1"/>
</dbReference>
<evidence type="ECO:0000313" key="10">
    <source>
        <dbReference type="Proteomes" id="UP000306229"/>
    </source>
</evidence>
<evidence type="ECO:0000259" key="7">
    <source>
        <dbReference type="Pfam" id="PF16355"/>
    </source>
</evidence>
<keyword evidence="2 9" id="KW-0378">Hydrolase</keyword>
<dbReference type="InterPro" id="IPR017853">
    <property type="entry name" value="GH"/>
</dbReference>
<dbReference type="InterPro" id="IPR006101">
    <property type="entry name" value="Glyco_hydro_2"/>
</dbReference>
<dbReference type="OrthoDB" id="9801077at2"/>
<dbReference type="InterPro" id="IPR013783">
    <property type="entry name" value="Ig-like_fold"/>
</dbReference>
<organism evidence="9 10">
    <name type="scientific">Aureibaculum algae</name>
    <dbReference type="NCBI Taxonomy" id="2584122"/>
    <lineage>
        <taxon>Bacteria</taxon>
        <taxon>Pseudomonadati</taxon>
        <taxon>Bacteroidota</taxon>
        <taxon>Flavobacteriia</taxon>
        <taxon>Flavobacteriales</taxon>
        <taxon>Flavobacteriaceae</taxon>
        <taxon>Aureibaculum</taxon>
    </lineage>
</organism>
<dbReference type="InterPro" id="IPR008979">
    <property type="entry name" value="Galactose-bd-like_sf"/>
</dbReference>
<evidence type="ECO:0000256" key="1">
    <source>
        <dbReference type="ARBA" id="ARBA00007401"/>
    </source>
</evidence>
<dbReference type="Pfam" id="PF16355">
    <property type="entry name" value="DUF4982"/>
    <property type="match status" value="1"/>
</dbReference>
<keyword evidence="10" id="KW-1185">Reference proteome</keyword>
<dbReference type="SUPFAM" id="SSF49373">
    <property type="entry name" value="Invasin/intimin cell-adhesion fragments"/>
    <property type="match status" value="1"/>
</dbReference>
<accession>A0A5B7U038</accession>
<dbReference type="Gene3D" id="2.60.40.10">
    <property type="entry name" value="Immunoglobulins"/>
    <property type="match status" value="3"/>
</dbReference>
<evidence type="ECO:0000313" key="9">
    <source>
        <dbReference type="EMBL" id="QCX40332.1"/>
    </source>
</evidence>
<reference evidence="9 10" key="1">
    <citation type="submission" date="2019-05" db="EMBL/GenBank/DDBJ databases">
        <title>Algicella ahnfeltiae gen. nov., sp. nov., a novel marine bacterium of the family Flavobacteriaceae isolated from a red alga.</title>
        <authorList>
            <person name="Nedashkovskaya O.I."/>
            <person name="Kukhlevskiy A.D."/>
            <person name="Kim S.-G."/>
            <person name="Zhukova N.V."/>
            <person name="Mikhailov V.V."/>
        </authorList>
    </citation>
    <scope>NUCLEOTIDE SEQUENCE [LARGE SCALE GENOMIC DNA]</scope>
    <source>
        <strain evidence="9 10">10Alg115</strain>
    </source>
</reference>
<feature type="domain" description="Glycoside hydrolase family 2" evidence="8">
    <location>
        <begin position="665"/>
        <end position="759"/>
    </location>
</feature>
<dbReference type="SUPFAM" id="SSF51445">
    <property type="entry name" value="(Trans)glycosidases"/>
    <property type="match status" value="1"/>
</dbReference>
<dbReference type="SUPFAM" id="SSF49303">
    <property type="entry name" value="beta-Galactosidase/glucuronidase domain"/>
    <property type="match status" value="1"/>
</dbReference>
<dbReference type="SUPFAM" id="SSF49785">
    <property type="entry name" value="Galactose-binding domain-like"/>
    <property type="match status" value="1"/>
</dbReference>
<evidence type="ECO:0000256" key="3">
    <source>
        <dbReference type="ARBA" id="ARBA00023295"/>
    </source>
</evidence>
<dbReference type="InterPro" id="IPR032311">
    <property type="entry name" value="DUF4982"/>
</dbReference>
<dbReference type="Pfam" id="PF18565">
    <property type="entry name" value="Glyco_hydro2_C5"/>
    <property type="match status" value="1"/>
</dbReference>
<dbReference type="Pfam" id="PF00703">
    <property type="entry name" value="Glyco_hydro_2"/>
    <property type="match status" value="1"/>
</dbReference>
<dbReference type="Gene3D" id="2.60.120.260">
    <property type="entry name" value="Galactose-binding domain-like"/>
    <property type="match status" value="1"/>
</dbReference>
<feature type="domain" description="Glycoside hydrolase family 2 catalytic" evidence="5">
    <location>
        <begin position="323"/>
        <end position="580"/>
    </location>
</feature>
<protein>
    <submittedName>
        <fullName evidence="9">Glycoside hydrolase family 2 protein</fullName>
    </submittedName>
</protein>
<evidence type="ECO:0000256" key="2">
    <source>
        <dbReference type="ARBA" id="ARBA00022801"/>
    </source>
</evidence>
<dbReference type="InterPro" id="IPR036156">
    <property type="entry name" value="Beta-gal/glucu_dom_sf"/>
</dbReference>
<dbReference type="InterPro" id="IPR006102">
    <property type="entry name" value="Ig-like_GH2"/>
</dbReference>
<dbReference type="EMBL" id="CP040749">
    <property type="protein sequence ID" value="QCX40332.1"/>
    <property type="molecule type" value="Genomic_DNA"/>
</dbReference>
<dbReference type="GO" id="GO:0004553">
    <property type="term" value="F:hydrolase activity, hydrolyzing O-glycosyl compounds"/>
    <property type="evidence" value="ECO:0007669"/>
    <property type="project" value="InterPro"/>
</dbReference>
<keyword evidence="3" id="KW-0326">Glycosidase</keyword>
<dbReference type="PANTHER" id="PTHR42732:SF1">
    <property type="entry name" value="BETA-MANNOSIDASE"/>
    <property type="match status" value="1"/>
</dbReference>
<dbReference type="Gene3D" id="3.20.20.80">
    <property type="entry name" value="Glycosidases"/>
    <property type="match status" value="1"/>
</dbReference>
<dbReference type="InterPro" id="IPR040605">
    <property type="entry name" value="Glyco_hydro2_dom5"/>
</dbReference>
<feature type="domain" description="DUF4982" evidence="7">
    <location>
        <begin position="589"/>
        <end position="649"/>
    </location>
</feature>
<dbReference type="RefSeq" id="WP_138951258.1">
    <property type="nucleotide sequence ID" value="NZ_CP040749.1"/>
</dbReference>
<evidence type="ECO:0000259" key="8">
    <source>
        <dbReference type="Pfam" id="PF18565"/>
    </source>
</evidence>
<dbReference type="PANTHER" id="PTHR42732">
    <property type="entry name" value="BETA-GALACTOSIDASE"/>
    <property type="match status" value="1"/>
</dbReference>
<dbReference type="AlphaFoldDB" id="A0A5B7U038"/>
<dbReference type="Pfam" id="PF02837">
    <property type="entry name" value="Glyco_hydro_2_N"/>
    <property type="match status" value="1"/>
</dbReference>
<dbReference type="InterPro" id="IPR006104">
    <property type="entry name" value="Glyco_hydro_2_N"/>
</dbReference>
<evidence type="ECO:0000259" key="6">
    <source>
        <dbReference type="Pfam" id="PF02837"/>
    </source>
</evidence>
<evidence type="ECO:0000259" key="4">
    <source>
        <dbReference type="Pfam" id="PF00703"/>
    </source>
</evidence>
<dbReference type="InterPro" id="IPR006103">
    <property type="entry name" value="Glyco_hydro_2_cat"/>
</dbReference>
<sequence>MSKILLPIVLSFFIFGLKAQTSNLPVGFPSTDRTKINLNLGWKFHLSQPETNPGAIDFDDTSWEKVAIPHTMQLFSYEMDSVKESWIQKEYLRDIGWYRKTINIKANSSQKVFLEFEGVHNATELWVNGKKVGNYAINGYVPFDFDITNYVNFGQKNTIAIKADNSYDETIAPDPHRTDYVKFGGLYRDLYLVTTNKLHVTYNWEDFDAGVHITTPTVNKNNGTVSIKTTVKNENSEAKNCTIETNIINAEGYVLKKLMDTISILPNTNYTFRQTSGIEEDYHLWSPDTPYLYRINSIIYEDDKAVDFVENTFGFRKFSLEKGKGFVLNGEPIFLIGANRHQNYPIIGDAVPNSFHYQEALQYKKAGINIIRLSHYTQDDAFIQACDELGIIVYEEPSTWIEWGDAVWFSKLEAATRSMIRNHRNHPSIVFWGAGINHRGPVPRMQYVAKEEDPFRLTASASSPWNGVKNEGVTDVHATMDYRRSEFPESAFTMVMEHGSSPNSEVNQFHISRYKGNKNNFAAIAWLGADYNHLQPNIIDSRWSRDYMTTYGILSAYRVPKPVYYWYQSELVAKPIVHIADETASKEGKVLVFSNCQEIALYHNNVLIAKQLPDNELTKSNLKHPSFTFRYNWTDGTIKAIGYSNGEKITEFTRTKELEPNHIELKLRNTDNSLFAGGSDLRMLHAYIVDKNGEVVTNADNKITFSISGEGTLIDNGKIDVNPARAYNGVATIYIKGKETAGKIVVTAKSKGLKSSTITLNTKAFFEDEIAANAKAIYDFPIEKIDIGGVKQLVQFEWQEWTGTSDNDLTYALKDYNATVEFSATNKINWLGDTAMLGDLSFVGTDGLYIEEGVLKMTISNLPKGNYQLESFHHTRRNDAKMTNTIKVTITDVNGNFSRTSNDHIVDYYLHDNTGERKPLSIVSTFSSNGIDPVSIEFQDSESSKDIWLNGFILKKVH</sequence>
<feature type="domain" description="Glycosyl hydrolases family 2 sugar binding" evidence="6">
    <location>
        <begin position="95"/>
        <end position="195"/>
    </location>
</feature>
<dbReference type="PRINTS" id="PR00132">
    <property type="entry name" value="GLHYDRLASE2"/>
</dbReference>
<feature type="domain" description="Glycoside hydrolase family 2 immunoglobulin-like beta-sandwich" evidence="4">
    <location>
        <begin position="211"/>
        <end position="316"/>
    </location>
</feature>